<protein>
    <recommendedName>
        <fullName evidence="4">HTH arsR-type domain-containing protein</fullName>
    </recommendedName>
</protein>
<dbReference type="Pfam" id="PF04945">
    <property type="entry name" value="YHS"/>
    <property type="match status" value="1"/>
</dbReference>
<dbReference type="Gene3D" id="1.10.10.10">
    <property type="entry name" value="Winged helix-like DNA-binding domain superfamily/Winged helix DNA-binding domain"/>
    <property type="match status" value="1"/>
</dbReference>
<dbReference type="GO" id="GO:0016491">
    <property type="term" value="F:oxidoreductase activity"/>
    <property type="evidence" value="ECO:0007669"/>
    <property type="project" value="InterPro"/>
</dbReference>
<evidence type="ECO:0000313" key="6">
    <source>
        <dbReference type="Proteomes" id="UP000178533"/>
    </source>
</evidence>
<dbReference type="InterPro" id="IPR051011">
    <property type="entry name" value="Metal_resp_trans_reg"/>
</dbReference>
<dbReference type="PANTHER" id="PTHR43132">
    <property type="entry name" value="ARSENICAL RESISTANCE OPERON REPRESSOR ARSR-RELATED"/>
    <property type="match status" value="1"/>
</dbReference>
<dbReference type="Gene3D" id="1.10.620.20">
    <property type="entry name" value="Ribonucleotide Reductase, subunit A"/>
    <property type="match status" value="1"/>
</dbReference>
<dbReference type="Pfam" id="PF01022">
    <property type="entry name" value="HTH_5"/>
    <property type="match status" value="1"/>
</dbReference>
<evidence type="ECO:0000259" key="4">
    <source>
        <dbReference type="PROSITE" id="PS50987"/>
    </source>
</evidence>
<name>A0A1F7X967_9BACT</name>
<organism evidence="5 6">
    <name type="scientific">Candidatus Woesebacteria bacterium RBG_16_36_11</name>
    <dbReference type="NCBI Taxonomy" id="1802481"/>
    <lineage>
        <taxon>Bacteria</taxon>
        <taxon>Candidatus Woeseibacteriota</taxon>
    </lineage>
</organism>
<proteinExistence type="predicted"/>
<dbReference type="InterPro" id="IPR036388">
    <property type="entry name" value="WH-like_DNA-bd_sf"/>
</dbReference>
<dbReference type="PRINTS" id="PR00778">
    <property type="entry name" value="HTHARSR"/>
</dbReference>
<evidence type="ECO:0000256" key="2">
    <source>
        <dbReference type="ARBA" id="ARBA00023125"/>
    </source>
</evidence>
<dbReference type="PROSITE" id="PS50987">
    <property type="entry name" value="HTH_ARSR_2"/>
    <property type="match status" value="1"/>
</dbReference>
<reference evidence="5 6" key="1">
    <citation type="journal article" date="2016" name="Nat. Commun.">
        <title>Thousands of microbial genomes shed light on interconnected biogeochemical processes in an aquifer system.</title>
        <authorList>
            <person name="Anantharaman K."/>
            <person name="Brown C.T."/>
            <person name="Hug L.A."/>
            <person name="Sharon I."/>
            <person name="Castelle C.J."/>
            <person name="Probst A.J."/>
            <person name="Thomas B.C."/>
            <person name="Singh A."/>
            <person name="Wilkins M.J."/>
            <person name="Karaoz U."/>
            <person name="Brodie E.L."/>
            <person name="Williams K.H."/>
            <person name="Hubbard S.S."/>
            <person name="Banfield J.F."/>
        </authorList>
    </citation>
    <scope>NUCLEOTIDE SEQUENCE [LARGE SCALE GENOMIC DNA]</scope>
</reference>
<dbReference type="STRING" id="1802481.A2W13_00130"/>
<dbReference type="InterPro" id="IPR012348">
    <property type="entry name" value="RNR-like"/>
</dbReference>
<gene>
    <name evidence="5" type="ORF">A2W13_00130</name>
</gene>
<evidence type="ECO:0000256" key="3">
    <source>
        <dbReference type="ARBA" id="ARBA00023163"/>
    </source>
</evidence>
<dbReference type="CDD" id="cd00090">
    <property type="entry name" value="HTH_ARSR"/>
    <property type="match status" value="1"/>
</dbReference>
<dbReference type="AlphaFoldDB" id="A0A1F7X967"/>
<evidence type="ECO:0000256" key="1">
    <source>
        <dbReference type="ARBA" id="ARBA00023015"/>
    </source>
</evidence>
<dbReference type="NCBIfam" id="NF033788">
    <property type="entry name" value="HTH_metalloreg"/>
    <property type="match status" value="1"/>
</dbReference>
<sequence>MYSDIFSKHAKLLKAIAHPRRLEIINLLRDKELPVNSIHSMLDLPQANISQHLMILRDAGVVSTRRDGKQIYYFISHNNFIKASDLIREILIEENKDSQIAKEMTIKMQDLVPLVHDPVCGMRLSPKTASFNYSYSKEIYYFCASGCLKKFNENPKIYVK</sequence>
<keyword evidence="3" id="KW-0804">Transcription</keyword>
<dbReference type="InterPro" id="IPR007029">
    <property type="entry name" value="YHS_dom"/>
</dbReference>
<dbReference type="PANTHER" id="PTHR43132:SF2">
    <property type="entry name" value="ARSENICAL RESISTANCE OPERON REPRESSOR ARSR-RELATED"/>
    <property type="match status" value="1"/>
</dbReference>
<dbReference type="SUPFAM" id="SSF46785">
    <property type="entry name" value="Winged helix' DNA-binding domain"/>
    <property type="match status" value="1"/>
</dbReference>
<dbReference type="InterPro" id="IPR001845">
    <property type="entry name" value="HTH_ArsR_DNA-bd_dom"/>
</dbReference>
<dbReference type="InterPro" id="IPR036390">
    <property type="entry name" value="WH_DNA-bd_sf"/>
</dbReference>
<evidence type="ECO:0000313" key="5">
    <source>
        <dbReference type="EMBL" id="OGM10855.1"/>
    </source>
</evidence>
<dbReference type="GO" id="GO:0003700">
    <property type="term" value="F:DNA-binding transcription factor activity"/>
    <property type="evidence" value="ECO:0007669"/>
    <property type="project" value="InterPro"/>
</dbReference>
<dbReference type="SUPFAM" id="SSF47240">
    <property type="entry name" value="Ferritin-like"/>
    <property type="match status" value="1"/>
</dbReference>
<dbReference type="GO" id="GO:0003677">
    <property type="term" value="F:DNA binding"/>
    <property type="evidence" value="ECO:0007669"/>
    <property type="project" value="UniProtKB-KW"/>
</dbReference>
<keyword evidence="2" id="KW-0238">DNA-binding</keyword>
<dbReference type="InterPro" id="IPR011991">
    <property type="entry name" value="ArsR-like_HTH"/>
</dbReference>
<dbReference type="SMART" id="SM00746">
    <property type="entry name" value="TRASH"/>
    <property type="match status" value="1"/>
</dbReference>
<feature type="domain" description="HTH arsR-type" evidence="4">
    <location>
        <begin position="1"/>
        <end position="98"/>
    </location>
</feature>
<dbReference type="Proteomes" id="UP000178533">
    <property type="component" value="Unassembled WGS sequence"/>
</dbReference>
<dbReference type="EMBL" id="MGFT01000034">
    <property type="protein sequence ID" value="OGM10855.1"/>
    <property type="molecule type" value="Genomic_DNA"/>
</dbReference>
<dbReference type="InterPro" id="IPR011017">
    <property type="entry name" value="TRASH_dom"/>
</dbReference>
<comment type="caution">
    <text evidence="5">The sequence shown here is derived from an EMBL/GenBank/DDBJ whole genome shotgun (WGS) entry which is preliminary data.</text>
</comment>
<accession>A0A1F7X967</accession>
<dbReference type="InterPro" id="IPR009078">
    <property type="entry name" value="Ferritin-like_SF"/>
</dbReference>
<dbReference type="SMART" id="SM00418">
    <property type="entry name" value="HTH_ARSR"/>
    <property type="match status" value="1"/>
</dbReference>
<keyword evidence="1" id="KW-0805">Transcription regulation</keyword>